<protein>
    <recommendedName>
        <fullName evidence="2">J domain-containing protein</fullName>
    </recommendedName>
</protein>
<gene>
    <name evidence="3" type="ORF">MCHLO_11900</name>
</gene>
<name>A0ABQ0LVJ7_MYCCL</name>
<dbReference type="EMBL" id="DF848888">
    <property type="protein sequence ID" value="GAT55097.1"/>
    <property type="molecule type" value="Genomic_DNA"/>
</dbReference>
<evidence type="ECO:0000256" key="1">
    <source>
        <dbReference type="SAM" id="MobiDB-lite"/>
    </source>
</evidence>
<dbReference type="Gene3D" id="1.10.287.110">
    <property type="entry name" value="DnaJ domain"/>
    <property type="match status" value="1"/>
</dbReference>
<dbReference type="InterPro" id="IPR051100">
    <property type="entry name" value="DnaJ_subfamily_B/C"/>
</dbReference>
<dbReference type="PRINTS" id="PR00625">
    <property type="entry name" value="JDOMAIN"/>
</dbReference>
<dbReference type="InterPro" id="IPR001623">
    <property type="entry name" value="DnaJ_domain"/>
</dbReference>
<sequence length="151" mass="17647">MNHDHYSVLGLLPQANPDQIRRAYKARALETHPDKDKSSDASDAFQRVQQAFEVLRDPAKRRAYDLQHGFAVERPPPDHASEAQRRRKDREEWARGIWKSAEGRPRQQPPQRQEQAAAEYQALVQRMLAELYRQNPDWKLRQLNAKAANRS</sequence>
<dbReference type="PROSITE" id="PS00636">
    <property type="entry name" value="DNAJ_1"/>
    <property type="match status" value="1"/>
</dbReference>
<reference evidence="3" key="1">
    <citation type="submission" date="2014-09" db="EMBL/GenBank/DDBJ databases">
        <title>Genome sequence of the luminous mushroom Mycena chlorophos for searching fungal bioluminescence genes.</title>
        <authorList>
            <person name="Tanaka Y."/>
            <person name="Kasuga D."/>
            <person name="Oba Y."/>
            <person name="Hase S."/>
            <person name="Sato K."/>
            <person name="Oba Y."/>
            <person name="Sakakibara Y."/>
        </authorList>
    </citation>
    <scope>NUCLEOTIDE SEQUENCE</scope>
</reference>
<dbReference type="InterPro" id="IPR018253">
    <property type="entry name" value="DnaJ_domain_CS"/>
</dbReference>
<dbReference type="SUPFAM" id="SSF46565">
    <property type="entry name" value="Chaperone J-domain"/>
    <property type="match status" value="1"/>
</dbReference>
<dbReference type="PROSITE" id="PS50076">
    <property type="entry name" value="DNAJ_2"/>
    <property type="match status" value="1"/>
</dbReference>
<dbReference type="SMART" id="SM00271">
    <property type="entry name" value="DnaJ"/>
    <property type="match status" value="1"/>
</dbReference>
<accession>A0ABQ0LVJ7</accession>
<dbReference type="Pfam" id="PF00226">
    <property type="entry name" value="DnaJ"/>
    <property type="match status" value="1"/>
</dbReference>
<evidence type="ECO:0000313" key="3">
    <source>
        <dbReference type="EMBL" id="GAT55097.1"/>
    </source>
</evidence>
<keyword evidence="4" id="KW-1185">Reference proteome</keyword>
<proteinExistence type="predicted"/>
<feature type="region of interest" description="Disordered" evidence="1">
    <location>
        <begin position="66"/>
        <end position="118"/>
    </location>
</feature>
<evidence type="ECO:0000259" key="2">
    <source>
        <dbReference type="PROSITE" id="PS50076"/>
    </source>
</evidence>
<dbReference type="Proteomes" id="UP000815677">
    <property type="component" value="Unassembled WGS sequence"/>
</dbReference>
<dbReference type="PANTHER" id="PTHR43908">
    <property type="entry name" value="AT29763P-RELATED"/>
    <property type="match status" value="1"/>
</dbReference>
<dbReference type="CDD" id="cd06257">
    <property type="entry name" value="DnaJ"/>
    <property type="match status" value="1"/>
</dbReference>
<dbReference type="InterPro" id="IPR036869">
    <property type="entry name" value="J_dom_sf"/>
</dbReference>
<evidence type="ECO:0000313" key="4">
    <source>
        <dbReference type="Proteomes" id="UP000815677"/>
    </source>
</evidence>
<feature type="domain" description="J" evidence="2">
    <location>
        <begin position="4"/>
        <end position="68"/>
    </location>
</feature>
<organism evidence="3 4">
    <name type="scientific">Mycena chlorophos</name>
    <name type="common">Agaric fungus</name>
    <name type="synonym">Agaricus chlorophos</name>
    <dbReference type="NCBI Taxonomy" id="658473"/>
    <lineage>
        <taxon>Eukaryota</taxon>
        <taxon>Fungi</taxon>
        <taxon>Dikarya</taxon>
        <taxon>Basidiomycota</taxon>
        <taxon>Agaricomycotina</taxon>
        <taxon>Agaricomycetes</taxon>
        <taxon>Agaricomycetidae</taxon>
        <taxon>Agaricales</taxon>
        <taxon>Marasmiineae</taxon>
        <taxon>Mycenaceae</taxon>
        <taxon>Mycena</taxon>
    </lineage>
</organism>
<feature type="compositionally biased region" description="Low complexity" evidence="1">
    <location>
        <begin position="109"/>
        <end position="118"/>
    </location>
</feature>
<dbReference type="PANTHER" id="PTHR43908:SF3">
    <property type="entry name" value="AT29763P-RELATED"/>
    <property type="match status" value="1"/>
</dbReference>
<feature type="compositionally biased region" description="Basic and acidic residues" evidence="1">
    <location>
        <begin position="75"/>
        <end position="94"/>
    </location>
</feature>